<dbReference type="KEGG" id="lcre:Pla8534_14060"/>
<reference evidence="2 3" key="1">
    <citation type="submission" date="2019-02" db="EMBL/GenBank/DDBJ databases">
        <title>Deep-cultivation of Planctomycetes and their phenomic and genomic characterization uncovers novel biology.</title>
        <authorList>
            <person name="Wiegand S."/>
            <person name="Jogler M."/>
            <person name="Boedeker C."/>
            <person name="Pinto D."/>
            <person name="Vollmers J."/>
            <person name="Rivas-Marin E."/>
            <person name="Kohn T."/>
            <person name="Peeters S.H."/>
            <person name="Heuer A."/>
            <person name="Rast P."/>
            <person name="Oberbeckmann S."/>
            <person name="Bunk B."/>
            <person name="Jeske O."/>
            <person name="Meyerdierks A."/>
            <person name="Storesund J.E."/>
            <person name="Kallscheuer N."/>
            <person name="Luecker S."/>
            <person name="Lage O.M."/>
            <person name="Pohl T."/>
            <person name="Merkel B.J."/>
            <person name="Hornburger P."/>
            <person name="Mueller R.-W."/>
            <person name="Bruemmer F."/>
            <person name="Labrenz M."/>
            <person name="Spormann A.M."/>
            <person name="Op den Camp H."/>
            <person name="Overmann J."/>
            <person name="Amann R."/>
            <person name="Jetten M.S.M."/>
            <person name="Mascher T."/>
            <person name="Medema M.H."/>
            <person name="Devos D.P."/>
            <person name="Kaster A.-K."/>
            <person name="Ovreas L."/>
            <person name="Rohde M."/>
            <person name="Galperin M.Y."/>
            <person name="Jogler C."/>
        </authorList>
    </citation>
    <scope>NUCLEOTIDE SEQUENCE [LARGE SCALE GENOMIC DNA]</scope>
    <source>
        <strain evidence="2 3">Pla85_3_4</strain>
    </source>
</reference>
<organism evidence="2 3">
    <name type="scientific">Lignipirellula cremea</name>
    <dbReference type="NCBI Taxonomy" id="2528010"/>
    <lineage>
        <taxon>Bacteria</taxon>
        <taxon>Pseudomonadati</taxon>
        <taxon>Planctomycetota</taxon>
        <taxon>Planctomycetia</taxon>
        <taxon>Pirellulales</taxon>
        <taxon>Pirellulaceae</taxon>
        <taxon>Lignipirellula</taxon>
    </lineage>
</organism>
<keyword evidence="1" id="KW-0812">Transmembrane</keyword>
<feature type="transmembrane region" description="Helical" evidence="1">
    <location>
        <begin position="64"/>
        <end position="83"/>
    </location>
</feature>
<evidence type="ECO:0000313" key="2">
    <source>
        <dbReference type="EMBL" id="QDU93626.1"/>
    </source>
</evidence>
<proteinExistence type="predicted"/>
<keyword evidence="3" id="KW-1185">Reference proteome</keyword>
<dbReference type="OrthoDB" id="286690at2"/>
<keyword evidence="1" id="KW-1133">Transmembrane helix</keyword>
<gene>
    <name evidence="2" type="ORF">Pla8534_14060</name>
</gene>
<dbReference type="AlphaFoldDB" id="A0A518DP72"/>
<dbReference type="Proteomes" id="UP000317648">
    <property type="component" value="Chromosome"/>
</dbReference>
<name>A0A518DP72_9BACT</name>
<feature type="transmembrane region" description="Helical" evidence="1">
    <location>
        <begin position="104"/>
        <end position="125"/>
    </location>
</feature>
<feature type="transmembrane region" description="Helical" evidence="1">
    <location>
        <begin position="131"/>
        <end position="154"/>
    </location>
</feature>
<accession>A0A518DP72</accession>
<keyword evidence="1" id="KW-0472">Membrane</keyword>
<evidence type="ECO:0000313" key="3">
    <source>
        <dbReference type="Proteomes" id="UP000317648"/>
    </source>
</evidence>
<sequence>MDRNPYQSPETEQSVAVPVKPIRVEGNSLVVRSGTVLPPFCVKTNKPVEPPDMQQLRLVWCPPIFALLMLLSGLCLVLVYFFVRKRCTIAFGLDPDIRKRYRNWGIFKIIAVIVLFLAIPVSAAFDTEAVSFAAIILFLLAVVSLFFGNAPLAVNNHKKGEFWISGCSKEYLARLQSME</sequence>
<dbReference type="EMBL" id="CP036433">
    <property type="protein sequence ID" value="QDU93626.1"/>
    <property type="molecule type" value="Genomic_DNA"/>
</dbReference>
<dbReference type="RefSeq" id="WP_145050638.1">
    <property type="nucleotide sequence ID" value="NZ_CP036433.1"/>
</dbReference>
<evidence type="ECO:0000256" key="1">
    <source>
        <dbReference type="SAM" id="Phobius"/>
    </source>
</evidence>
<protein>
    <submittedName>
        <fullName evidence="2">Uncharacterized protein</fullName>
    </submittedName>
</protein>